<evidence type="ECO:0000256" key="9">
    <source>
        <dbReference type="ARBA" id="ARBA00023136"/>
    </source>
</evidence>
<keyword evidence="5 10" id="KW-0812">Transmembrane</keyword>
<evidence type="ECO:0000256" key="10">
    <source>
        <dbReference type="SAM" id="Phobius"/>
    </source>
</evidence>
<dbReference type="Pfam" id="PF02699">
    <property type="entry name" value="YajC"/>
    <property type="match status" value="1"/>
</dbReference>
<keyword evidence="3" id="KW-0813">Transport</keyword>
<name>A0A2P7Q0S1_9FIRM</name>
<dbReference type="InterPro" id="IPR003849">
    <property type="entry name" value="Preprotein_translocase_YajC"/>
</dbReference>
<evidence type="ECO:0000256" key="3">
    <source>
        <dbReference type="ARBA" id="ARBA00022448"/>
    </source>
</evidence>
<keyword evidence="7 10" id="KW-1133">Transmembrane helix</keyword>
<proteinExistence type="inferred from homology"/>
<comment type="similarity">
    <text evidence="2">Belongs to the YajC family.</text>
</comment>
<dbReference type="EMBL" id="JYGE01000003">
    <property type="protein sequence ID" value="PSJ31564.1"/>
    <property type="molecule type" value="Genomic_DNA"/>
</dbReference>
<evidence type="ECO:0000256" key="6">
    <source>
        <dbReference type="ARBA" id="ARBA00022927"/>
    </source>
</evidence>
<comment type="subcellular location">
    <subcellularLocation>
        <location evidence="1">Cell membrane</location>
        <topology evidence="1">Single-pass membrane protein</topology>
    </subcellularLocation>
</comment>
<reference evidence="11" key="1">
    <citation type="thesis" date="2015" institute="Rutgers" country="The State University of New Jersey, 14 College Farm Rd., New Brunswick, NJ, USA">
        <title>Ammonia toxicity in bacteria and its implications for treatment of and resource recovery from highly nitrogenous organic wastes.</title>
        <authorList>
            <person name="Luther A.K."/>
        </authorList>
    </citation>
    <scope>NUCLEOTIDE SEQUENCE</scope>
    <source>
        <strain evidence="11">RT-10B</strain>
    </source>
</reference>
<dbReference type="NCBIfam" id="TIGR00739">
    <property type="entry name" value="yajC"/>
    <property type="match status" value="1"/>
</dbReference>
<accession>A0A2P7Q0S1</accession>
<evidence type="ECO:0000256" key="5">
    <source>
        <dbReference type="ARBA" id="ARBA00022692"/>
    </source>
</evidence>
<dbReference type="PRINTS" id="PR01853">
    <property type="entry name" value="YAJCTRNLCASE"/>
</dbReference>
<feature type="transmembrane region" description="Helical" evidence="10">
    <location>
        <begin position="6"/>
        <end position="25"/>
    </location>
</feature>
<dbReference type="SMART" id="SM01323">
    <property type="entry name" value="YajC"/>
    <property type="match status" value="1"/>
</dbReference>
<comment type="caution">
    <text evidence="11">The sequence shown here is derived from an EMBL/GenBank/DDBJ whole genome shotgun (WGS) entry which is preliminary data.</text>
</comment>
<dbReference type="Proteomes" id="UP000241434">
    <property type="component" value="Unassembled WGS sequence"/>
</dbReference>
<keyword evidence="12" id="KW-1185">Reference proteome</keyword>
<dbReference type="OrthoDB" id="9800132at2"/>
<evidence type="ECO:0000256" key="1">
    <source>
        <dbReference type="ARBA" id="ARBA00004162"/>
    </source>
</evidence>
<keyword evidence="6" id="KW-0653">Protein transport</keyword>
<evidence type="ECO:0000256" key="7">
    <source>
        <dbReference type="ARBA" id="ARBA00022989"/>
    </source>
</evidence>
<evidence type="ECO:0000313" key="12">
    <source>
        <dbReference type="Proteomes" id="UP000241434"/>
    </source>
</evidence>
<dbReference type="PANTHER" id="PTHR33909">
    <property type="entry name" value="SEC TRANSLOCON ACCESSORY COMPLEX SUBUNIT YAJC"/>
    <property type="match status" value="1"/>
</dbReference>
<dbReference type="GO" id="GO:0015031">
    <property type="term" value="P:protein transport"/>
    <property type="evidence" value="ECO:0007669"/>
    <property type="project" value="UniProtKB-KW"/>
</dbReference>
<dbReference type="GO" id="GO:0005886">
    <property type="term" value="C:plasma membrane"/>
    <property type="evidence" value="ECO:0007669"/>
    <property type="project" value="UniProtKB-SubCell"/>
</dbReference>
<dbReference type="PANTHER" id="PTHR33909:SF1">
    <property type="entry name" value="SEC TRANSLOCON ACCESSORY COMPLEX SUBUNIT YAJC"/>
    <property type="match status" value="1"/>
</dbReference>
<protein>
    <submittedName>
        <fullName evidence="11">Preprotein translocase subunit YajC</fullName>
    </submittedName>
</protein>
<keyword evidence="4" id="KW-1003">Cell membrane</keyword>
<evidence type="ECO:0000256" key="8">
    <source>
        <dbReference type="ARBA" id="ARBA00023010"/>
    </source>
</evidence>
<dbReference type="AlphaFoldDB" id="A0A2P7Q0S1"/>
<gene>
    <name evidence="11" type="ORF">UF10_02685</name>
</gene>
<keyword evidence="8" id="KW-0811">Translocation</keyword>
<evidence type="ECO:0000256" key="4">
    <source>
        <dbReference type="ARBA" id="ARBA00022475"/>
    </source>
</evidence>
<organism evidence="11 12">
    <name type="scientific">Peptostreptococcus russellii</name>
    <dbReference type="NCBI Taxonomy" id="215200"/>
    <lineage>
        <taxon>Bacteria</taxon>
        <taxon>Bacillati</taxon>
        <taxon>Bacillota</taxon>
        <taxon>Clostridia</taxon>
        <taxon>Peptostreptococcales</taxon>
        <taxon>Peptostreptococcaceae</taxon>
        <taxon>Peptostreptococcus</taxon>
    </lineage>
</organism>
<dbReference type="RefSeq" id="WP_106776292.1">
    <property type="nucleotide sequence ID" value="NZ_JBGGGQ010000001.1"/>
</dbReference>
<evidence type="ECO:0000256" key="2">
    <source>
        <dbReference type="ARBA" id="ARBA00006742"/>
    </source>
</evidence>
<keyword evidence="9 10" id="KW-0472">Membrane</keyword>
<sequence length="106" mass="12096">MQQKQLIMSIALWVVVFAVFYFILIRPQKKKDQKLREMRNAIDKGDTVVTIGGIIAKVAKVEEDKVVLDLGPSRTKVPFEKWAIGRVVEKAAKDEEAIEVEDKIEQ</sequence>
<evidence type="ECO:0000313" key="11">
    <source>
        <dbReference type="EMBL" id="PSJ31564.1"/>
    </source>
</evidence>